<reference evidence="1 2" key="1">
    <citation type="journal article" date="2018" name="Front. Plant Sci.">
        <title>Red Clover (Trifolium pratense) and Zigzag Clover (T. medium) - A Picture of Genomic Similarities and Differences.</title>
        <authorList>
            <person name="Dluhosova J."/>
            <person name="Istvanek J."/>
            <person name="Nedelnik J."/>
            <person name="Repkova J."/>
        </authorList>
    </citation>
    <scope>NUCLEOTIDE SEQUENCE [LARGE SCALE GENOMIC DNA]</scope>
    <source>
        <strain evidence="2">cv. 10/8</strain>
        <tissue evidence="1">Leaf</tissue>
    </source>
</reference>
<name>A0A392U038_9FABA</name>
<feature type="non-terminal residue" evidence="1">
    <location>
        <position position="46"/>
    </location>
</feature>
<dbReference type="EMBL" id="LXQA010702172">
    <property type="protein sequence ID" value="MCI66781.1"/>
    <property type="molecule type" value="Genomic_DNA"/>
</dbReference>
<protein>
    <submittedName>
        <fullName evidence="1">Uncharacterized protein</fullName>
    </submittedName>
</protein>
<sequence length="46" mass="4999">MARCAGHGEITVMSSGTCASRSLVWRGAPVKQGGKEIFWKLRVAHK</sequence>
<evidence type="ECO:0000313" key="2">
    <source>
        <dbReference type="Proteomes" id="UP000265520"/>
    </source>
</evidence>
<dbReference type="AlphaFoldDB" id="A0A392U038"/>
<organism evidence="1 2">
    <name type="scientific">Trifolium medium</name>
    <dbReference type="NCBI Taxonomy" id="97028"/>
    <lineage>
        <taxon>Eukaryota</taxon>
        <taxon>Viridiplantae</taxon>
        <taxon>Streptophyta</taxon>
        <taxon>Embryophyta</taxon>
        <taxon>Tracheophyta</taxon>
        <taxon>Spermatophyta</taxon>
        <taxon>Magnoliopsida</taxon>
        <taxon>eudicotyledons</taxon>
        <taxon>Gunneridae</taxon>
        <taxon>Pentapetalae</taxon>
        <taxon>rosids</taxon>
        <taxon>fabids</taxon>
        <taxon>Fabales</taxon>
        <taxon>Fabaceae</taxon>
        <taxon>Papilionoideae</taxon>
        <taxon>50 kb inversion clade</taxon>
        <taxon>NPAAA clade</taxon>
        <taxon>Hologalegina</taxon>
        <taxon>IRL clade</taxon>
        <taxon>Trifolieae</taxon>
        <taxon>Trifolium</taxon>
    </lineage>
</organism>
<keyword evidence="2" id="KW-1185">Reference proteome</keyword>
<evidence type="ECO:0000313" key="1">
    <source>
        <dbReference type="EMBL" id="MCI66781.1"/>
    </source>
</evidence>
<dbReference type="Proteomes" id="UP000265520">
    <property type="component" value="Unassembled WGS sequence"/>
</dbReference>
<proteinExistence type="predicted"/>
<accession>A0A392U038</accession>
<comment type="caution">
    <text evidence="1">The sequence shown here is derived from an EMBL/GenBank/DDBJ whole genome shotgun (WGS) entry which is preliminary data.</text>
</comment>